<comment type="catalytic activity">
    <reaction evidence="6">
        <text>Endonucleolytic cleavage of RNA, removing 5'-extranucleotides from tRNA precursor.</text>
        <dbReference type="EC" id="3.1.26.5"/>
    </reaction>
</comment>
<comment type="caution">
    <text evidence="8">The sequence shown here is derived from an EMBL/GenBank/DDBJ whole genome shotgun (WGS) entry which is preliminary data.</text>
</comment>
<protein>
    <recommendedName>
        <fullName evidence="6 7">Ribonuclease P protein component</fullName>
        <shortName evidence="6">RNase P protein</shortName>
        <shortName evidence="6">RNaseP protein</shortName>
        <ecNumber evidence="6 7">3.1.26.5</ecNumber>
    </recommendedName>
    <alternativeName>
        <fullName evidence="6">Protein C5</fullName>
    </alternativeName>
</protein>
<dbReference type="HAMAP" id="MF_00227">
    <property type="entry name" value="RNase_P"/>
    <property type="match status" value="1"/>
</dbReference>
<dbReference type="SUPFAM" id="SSF54211">
    <property type="entry name" value="Ribosomal protein S5 domain 2-like"/>
    <property type="match status" value="1"/>
</dbReference>
<dbReference type="InterPro" id="IPR020568">
    <property type="entry name" value="Ribosomal_Su5_D2-typ_SF"/>
</dbReference>
<comment type="subunit">
    <text evidence="6">Consists of a catalytic RNA component (M1 or rnpB) and a protein subunit.</text>
</comment>
<reference evidence="8 9" key="1">
    <citation type="journal article" date="2016" name="Nat. Commun.">
        <title>Thousands of microbial genomes shed light on interconnected biogeochemical processes in an aquifer system.</title>
        <authorList>
            <person name="Anantharaman K."/>
            <person name="Brown C.T."/>
            <person name="Hug L.A."/>
            <person name="Sharon I."/>
            <person name="Castelle C.J."/>
            <person name="Probst A.J."/>
            <person name="Thomas B.C."/>
            <person name="Singh A."/>
            <person name="Wilkins M.J."/>
            <person name="Karaoz U."/>
            <person name="Brodie E.L."/>
            <person name="Williams K.H."/>
            <person name="Hubbard S.S."/>
            <person name="Banfield J.F."/>
        </authorList>
    </citation>
    <scope>NUCLEOTIDE SEQUENCE [LARGE SCALE GENOMIC DNA]</scope>
</reference>
<evidence type="ECO:0000256" key="2">
    <source>
        <dbReference type="ARBA" id="ARBA00022722"/>
    </source>
</evidence>
<dbReference type="STRING" id="1802165.A3F94_02900"/>
<evidence type="ECO:0000256" key="7">
    <source>
        <dbReference type="NCBIfam" id="TIGR00188"/>
    </source>
</evidence>
<evidence type="ECO:0000256" key="3">
    <source>
        <dbReference type="ARBA" id="ARBA00022759"/>
    </source>
</evidence>
<dbReference type="EC" id="3.1.26.5" evidence="6 7"/>
<evidence type="ECO:0000256" key="5">
    <source>
        <dbReference type="ARBA" id="ARBA00022884"/>
    </source>
</evidence>
<dbReference type="AlphaFoldDB" id="A0A1G2HJ02"/>
<dbReference type="NCBIfam" id="TIGR00188">
    <property type="entry name" value="rnpA"/>
    <property type="match status" value="1"/>
</dbReference>
<comment type="similarity">
    <text evidence="6">Belongs to the RnpA family.</text>
</comment>
<dbReference type="GO" id="GO:0000049">
    <property type="term" value="F:tRNA binding"/>
    <property type="evidence" value="ECO:0007669"/>
    <property type="project" value="UniProtKB-UniRule"/>
</dbReference>
<evidence type="ECO:0000313" key="8">
    <source>
        <dbReference type="EMBL" id="OGZ62250.1"/>
    </source>
</evidence>
<gene>
    <name evidence="6" type="primary">rnpA</name>
    <name evidence="8" type="ORF">A3F94_02900</name>
</gene>
<keyword evidence="5 6" id="KW-0694">RNA-binding</keyword>
<comment type="function">
    <text evidence="6">RNaseP catalyzes the removal of the 5'-leader sequence from pre-tRNA to produce the mature 5'-terminus. It can also cleave other RNA substrates such as 4.5S RNA. The protein component plays an auxiliary but essential role in vivo by binding to the 5'-leader sequence and broadening the substrate specificity of the ribozyme.</text>
</comment>
<accession>A0A1G2HJ02</accession>
<evidence type="ECO:0000256" key="4">
    <source>
        <dbReference type="ARBA" id="ARBA00022801"/>
    </source>
</evidence>
<keyword evidence="4 6" id="KW-0378">Hydrolase</keyword>
<evidence type="ECO:0000256" key="6">
    <source>
        <dbReference type="HAMAP-Rule" id="MF_00227"/>
    </source>
</evidence>
<organism evidence="8 9">
    <name type="scientific">Candidatus Spechtbacteria bacterium RIFCSPLOWO2_12_FULL_38_22</name>
    <dbReference type="NCBI Taxonomy" id="1802165"/>
    <lineage>
        <taxon>Bacteria</taxon>
        <taxon>Candidatus Spechtiibacteriota</taxon>
    </lineage>
</organism>
<name>A0A1G2HJ02_9BACT</name>
<dbReference type="PANTHER" id="PTHR33992:SF1">
    <property type="entry name" value="RIBONUCLEASE P PROTEIN COMPONENT"/>
    <property type="match status" value="1"/>
</dbReference>
<keyword evidence="1 6" id="KW-0819">tRNA processing</keyword>
<dbReference type="GO" id="GO:0030677">
    <property type="term" value="C:ribonuclease P complex"/>
    <property type="evidence" value="ECO:0007669"/>
    <property type="project" value="TreeGrafter"/>
</dbReference>
<dbReference type="PANTHER" id="PTHR33992">
    <property type="entry name" value="RIBONUCLEASE P PROTEIN COMPONENT"/>
    <property type="match status" value="1"/>
</dbReference>
<sequence>MFSKKHRLNTKEFEYTLAKGRVYRGRFFYVRIIKNNFGIIKVGVAVSKKIAKTSVKKNYYKRVLRHVAREAIGNLNLGFDIIIIGNEDIKNRKFEDLREDAIQLFKKTNMF</sequence>
<proteinExistence type="inferred from homology"/>
<dbReference type="InterPro" id="IPR014721">
    <property type="entry name" value="Ribsml_uS5_D2-typ_fold_subgr"/>
</dbReference>
<dbReference type="Proteomes" id="UP000176770">
    <property type="component" value="Unassembled WGS sequence"/>
</dbReference>
<dbReference type="GO" id="GO:0001682">
    <property type="term" value="P:tRNA 5'-leader removal"/>
    <property type="evidence" value="ECO:0007669"/>
    <property type="project" value="UniProtKB-UniRule"/>
</dbReference>
<dbReference type="EMBL" id="MHOK01000005">
    <property type="protein sequence ID" value="OGZ62250.1"/>
    <property type="molecule type" value="Genomic_DNA"/>
</dbReference>
<dbReference type="Gene3D" id="3.30.230.10">
    <property type="match status" value="1"/>
</dbReference>
<dbReference type="Pfam" id="PF00825">
    <property type="entry name" value="Ribonuclease_P"/>
    <property type="match status" value="1"/>
</dbReference>
<dbReference type="GO" id="GO:0004526">
    <property type="term" value="F:ribonuclease P activity"/>
    <property type="evidence" value="ECO:0007669"/>
    <property type="project" value="UniProtKB-UniRule"/>
</dbReference>
<evidence type="ECO:0000256" key="1">
    <source>
        <dbReference type="ARBA" id="ARBA00022694"/>
    </source>
</evidence>
<keyword evidence="2 6" id="KW-0540">Nuclease</keyword>
<dbReference type="InterPro" id="IPR000100">
    <property type="entry name" value="RNase_P"/>
</dbReference>
<keyword evidence="3 6" id="KW-0255">Endonuclease</keyword>
<evidence type="ECO:0000313" key="9">
    <source>
        <dbReference type="Proteomes" id="UP000176770"/>
    </source>
</evidence>
<dbReference type="GO" id="GO:0042781">
    <property type="term" value="F:3'-tRNA processing endoribonuclease activity"/>
    <property type="evidence" value="ECO:0007669"/>
    <property type="project" value="TreeGrafter"/>
</dbReference>